<evidence type="ECO:0000256" key="1">
    <source>
        <dbReference type="ARBA" id="ARBA00022603"/>
    </source>
</evidence>
<reference evidence="4 5" key="1">
    <citation type="submission" date="2016-10" db="EMBL/GenBank/DDBJ databases">
        <authorList>
            <person name="de Groot N.N."/>
        </authorList>
    </citation>
    <scope>NUCLEOTIDE SEQUENCE [LARGE SCALE GENOMIC DNA]</scope>
    <source>
        <strain evidence="4 5">LMG 23650</strain>
    </source>
</reference>
<organism evidence="4 5">
    <name type="scientific">Paraburkholderia megapolitana</name>
    <dbReference type="NCBI Taxonomy" id="420953"/>
    <lineage>
        <taxon>Bacteria</taxon>
        <taxon>Pseudomonadati</taxon>
        <taxon>Pseudomonadota</taxon>
        <taxon>Betaproteobacteria</taxon>
        <taxon>Burkholderiales</taxon>
        <taxon>Burkholderiaceae</taxon>
        <taxon>Paraburkholderia</taxon>
    </lineage>
</organism>
<dbReference type="GO" id="GO:0032259">
    <property type="term" value="P:methylation"/>
    <property type="evidence" value="ECO:0007669"/>
    <property type="project" value="UniProtKB-KW"/>
</dbReference>
<sequence>MTNPQQWNAVDEYFSQALVPSDDVLDATLRHSAEAGLPSINVTPAQGKFLHLLAKIKGARRILEIGTLAGYSTIWLGRALPADGQLISLEADAGYAEIARKNIAAAGLANVVSVVVGPAVRTLQKLIAEAAEPFDLVFIDADKQNNPDYLKLALQLSRPGTVIVGDNVVRNGRIADPHNDDPDVTGIREFLALAAATPHLTTTAIQTVGSKGWDGFSLSVVS</sequence>
<proteinExistence type="predicted"/>
<dbReference type="InterPro" id="IPR050362">
    <property type="entry name" value="Cation-dep_OMT"/>
</dbReference>
<evidence type="ECO:0000256" key="3">
    <source>
        <dbReference type="ARBA" id="ARBA00022691"/>
    </source>
</evidence>
<evidence type="ECO:0000313" key="4">
    <source>
        <dbReference type="EMBL" id="SFJ69257.1"/>
    </source>
</evidence>
<keyword evidence="5" id="KW-1185">Reference proteome</keyword>
<gene>
    <name evidence="4" type="ORF">SAMN05192543_109249</name>
</gene>
<evidence type="ECO:0000313" key="5">
    <source>
        <dbReference type="Proteomes" id="UP000199548"/>
    </source>
</evidence>
<dbReference type="CDD" id="cd02440">
    <property type="entry name" value="AdoMet_MTases"/>
    <property type="match status" value="1"/>
</dbReference>
<protein>
    <submittedName>
        <fullName evidence="4">Predicted O-methyltransferase YrrM</fullName>
    </submittedName>
</protein>
<dbReference type="STRING" id="420953.SAMN05192543_109249"/>
<dbReference type="Proteomes" id="UP000199548">
    <property type="component" value="Unassembled WGS sequence"/>
</dbReference>
<dbReference type="PROSITE" id="PS51682">
    <property type="entry name" value="SAM_OMT_I"/>
    <property type="match status" value="1"/>
</dbReference>
<dbReference type="EMBL" id="FOQU01000009">
    <property type="protein sequence ID" value="SFJ69257.1"/>
    <property type="molecule type" value="Genomic_DNA"/>
</dbReference>
<dbReference type="RefSeq" id="WP_091018151.1">
    <property type="nucleotide sequence ID" value="NZ_CP041743.1"/>
</dbReference>
<evidence type="ECO:0000256" key="2">
    <source>
        <dbReference type="ARBA" id="ARBA00022679"/>
    </source>
</evidence>
<keyword evidence="3" id="KW-0949">S-adenosyl-L-methionine</keyword>
<dbReference type="OrthoDB" id="9799672at2"/>
<dbReference type="PANTHER" id="PTHR10509:SF14">
    <property type="entry name" value="CAFFEOYL-COA O-METHYLTRANSFERASE 3-RELATED"/>
    <property type="match status" value="1"/>
</dbReference>
<dbReference type="GO" id="GO:0008171">
    <property type="term" value="F:O-methyltransferase activity"/>
    <property type="evidence" value="ECO:0007669"/>
    <property type="project" value="InterPro"/>
</dbReference>
<dbReference type="Pfam" id="PF01596">
    <property type="entry name" value="Methyltransf_3"/>
    <property type="match status" value="1"/>
</dbReference>
<dbReference type="PANTHER" id="PTHR10509">
    <property type="entry name" value="O-METHYLTRANSFERASE-RELATED"/>
    <property type="match status" value="1"/>
</dbReference>
<dbReference type="InterPro" id="IPR002935">
    <property type="entry name" value="SAM_O-MeTrfase"/>
</dbReference>
<dbReference type="InterPro" id="IPR029063">
    <property type="entry name" value="SAM-dependent_MTases_sf"/>
</dbReference>
<keyword evidence="2 4" id="KW-0808">Transferase</keyword>
<accession>A0A1I3TI99</accession>
<dbReference type="AlphaFoldDB" id="A0A1I3TI99"/>
<dbReference type="GO" id="GO:0008757">
    <property type="term" value="F:S-adenosylmethionine-dependent methyltransferase activity"/>
    <property type="evidence" value="ECO:0007669"/>
    <property type="project" value="TreeGrafter"/>
</dbReference>
<dbReference type="Gene3D" id="3.40.50.150">
    <property type="entry name" value="Vaccinia Virus protein VP39"/>
    <property type="match status" value="1"/>
</dbReference>
<keyword evidence="1 4" id="KW-0489">Methyltransferase</keyword>
<name>A0A1I3TI99_9BURK</name>
<dbReference type="SUPFAM" id="SSF53335">
    <property type="entry name" value="S-adenosyl-L-methionine-dependent methyltransferases"/>
    <property type="match status" value="1"/>
</dbReference>